<evidence type="ECO:0000256" key="3">
    <source>
        <dbReference type="ARBA" id="ARBA00023239"/>
    </source>
</evidence>
<protein>
    <submittedName>
        <fullName evidence="5">Hydroxymethylglutaryl-CoA lyase YngG</fullName>
    </submittedName>
</protein>
<evidence type="ECO:0000313" key="6">
    <source>
        <dbReference type="Proteomes" id="UP000654670"/>
    </source>
</evidence>
<dbReference type="AlphaFoldDB" id="A0A917W1V4"/>
<keyword evidence="6" id="KW-1185">Reference proteome</keyword>
<keyword evidence="2" id="KW-0479">Metal-binding</keyword>
<comment type="similarity">
    <text evidence="1">Belongs to the HMG-CoA lyase family.</text>
</comment>
<reference evidence="5" key="1">
    <citation type="journal article" date="2014" name="Int. J. Syst. Evol. Microbiol.">
        <title>Complete genome sequence of Corynebacterium casei LMG S-19264T (=DSM 44701T), isolated from a smear-ripened cheese.</title>
        <authorList>
            <consortium name="US DOE Joint Genome Institute (JGI-PGF)"/>
            <person name="Walter F."/>
            <person name="Albersmeier A."/>
            <person name="Kalinowski J."/>
            <person name="Ruckert C."/>
        </authorList>
    </citation>
    <scope>NUCLEOTIDE SEQUENCE</scope>
    <source>
        <strain evidence="5">JCM 15325</strain>
    </source>
</reference>
<dbReference type="PANTHER" id="PTHR42738:SF7">
    <property type="entry name" value="HYDROXYMETHYLGLUTARYL-COA LYASE"/>
    <property type="match status" value="1"/>
</dbReference>
<keyword evidence="3 5" id="KW-0456">Lyase</keyword>
<evidence type="ECO:0000259" key="4">
    <source>
        <dbReference type="PROSITE" id="PS50991"/>
    </source>
</evidence>
<dbReference type="GO" id="GO:0046872">
    <property type="term" value="F:metal ion binding"/>
    <property type="evidence" value="ECO:0007669"/>
    <property type="project" value="UniProtKB-KW"/>
</dbReference>
<dbReference type="InterPro" id="IPR043594">
    <property type="entry name" value="HMGL"/>
</dbReference>
<dbReference type="CDD" id="cd07938">
    <property type="entry name" value="DRE_TIM_HMGL"/>
    <property type="match status" value="1"/>
</dbReference>
<dbReference type="Proteomes" id="UP000654670">
    <property type="component" value="Unassembled WGS sequence"/>
</dbReference>
<dbReference type="GO" id="GO:0004419">
    <property type="term" value="F:hydroxymethylglutaryl-CoA lyase activity"/>
    <property type="evidence" value="ECO:0007669"/>
    <property type="project" value="TreeGrafter"/>
</dbReference>
<dbReference type="InterPro" id="IPR000891">
    <property type="entry name" value="PYR_CT"/>
</dbReference>
<evidence type="ECO:0000313" key="5">
    <source>
        <dbReference type="EMBL" id="GGL59247.1"/>
    </source>
</evidence>
<dbReference type="RefSeq" id="WP_188803681.1">
    <property type="nucleotide sequence ID" value="NZ_BMOK01000011.1"/>
</dbReference>
<dbReference type="GO" id="GO:0006552">
    <property type="term" value="P:L-leucine catabolic process"/>
    <property type="evidence" value="ECO:0007669"/>
    <property type="project" value="TreeGrafter"/>
</dbReference>
<organism evidence="5 6">
    <name type="scientific">Sporolactobacillus putidus</name>
    <dbReference type="NCBI Taxonomy" id="492735"/>
    <lineage>
        <taxon>Bacteria</taxon>
        <taxon>Bacillati</taxon>
        <taxon>Bacillota</taxon>
        <taxon>Bacilli</taxon>
        <taxon>Bacillales</taxon>
        <taxon>Sporolactobacillaceae</taxon>
        <taxon>Sporolactobacillus</taxon>
    </lineage>
</organism>
<dbReference type="EMBL" id="BMOK01000011">
    <property type="protein sequence ID" value="GGL59247.1"/>
    <property type="molecule type" value="Genomic_DNA"/>
</dbReference>
<proteinExistence type="inferred from homology"/>
<dbReference type="FunFam" id="3.20.20.70:FF:000071">
    <property type="entry name" value="Hydroxymethylglutaryl-CoA lyase"/>
    <property type="match status" value="1"/>
</dbReference>
<evidence type="ECO:0000256" key="2">
    <source>
        <dbReference type="ARBA" id="ARBA00022723"/>
    </source>
</evidence>
<dbReference type="NCBIfam" id="NF004283">
    <property type="entry name" value="PRK05692.1"/>
    <property type="match status" value="1"/>
</dbReference>
<sequence>MNRMVLPKQVRLCEVSTRDGFQAEEKWIATDDKVRLIHLLQASGISSMEVTSFVHPLAIPQLKDAEEVVERVRDLPGIALRALVPNVRGAARAARVGIKEVKCILSASDAHSLANTNCTVDEALVKVRSIAEFAAKNGIKASGSLSVAFGCPYEGNVPLVQVKRLIRAYMELGIREITLADTTGMANPKQVFAYFDELKTLFPDAVFSAHFHNTRGLAQANVLAALQQGITEFDSSAAGLGGCPYAPGASGNVATEDLAYLFSETGIETGIDLEKLLQASAEMKKVVGHDGGSFLLQAGIPKKHERPTRQIKGKQV</sequence>
<dbReference type="PROSITE" id="PS50991">
    <property type="entry name" value="PYR_CT"/>
    <property type="match status" value="1"/>
</dbReference>
<reference evidence="5" key="2">
    <citation type="submission" date="2020-09" db="EMBL/GenBank/DDBJ databases">
        <authorList>
            <person name="Sun Q."/>
            <person name="Ohkuma M."/>
        </authorList>
    </citation>
    <scope>NUCLEOTIDE SEQUENCE</scope>
    <source>
        <strain evidence="5">JCM 15325</strain>
    </source>
</reference>
<accession>A0A917W1V4</accession>
<dbReference type="InterPro" id="IPR013785">
    <property type="entry name" value="Aldolase_TIM"/>
</dbReference>
<dbReference type="GO" id="GO:0046951">
    <property type="term" value="P:ketone body biosynthetic process"/>
    <property type="evidence" value="ECO:0007669"/>
    <property type="project" value="TreeGrafter"/>
</dbReference>
<name>A0A917W1V4_9BACL</name>
<dbReference type="SUPFAM" id="SSF51569">
    <property type="entry name" value="Aldolase"/>
    <property type="match status" value="1"/>
</dbReference>
<evidence type="ECO:0000256" key="1">
    <source>
        <dbReference type="ARBA" id="ARBA00009405"/>
    </source>
</evidence>
<dbReference type="PANTHER" id="PTHR42738">
    <property type="entry name" value="HYDROXYMETHYLGLUTARYL-COA LYASE"/>
    <property type="match status" value="1"/>
</dbReference>
<dbReference type="Gene3D" id="3.20.20.70">
    <property type="entry name" value="Aldolase class I"/>
    <property type="match status" value="1"/>
</dbReference>
<dbReference type="Pfam" id="PF00682">
    <property type="entry name" value="HMGL-like"/>
    <property type="match status" value="1"/>
</dbReference>
<feature type="domain" description="Pyruvate carboxyltransferase" evidence="4">
    <location>
        <begin position="10"/>
        <end position="277"/>
    </location>
</feature>
<comment type="caution">
    <text evidence="5">The sequence shown here is derived from an EMBL/GenBank/DDBJ whole genome shotgun (WGS) entry which is preliminary data.</text>
</comment>
<gene>
    <name evidence="5" type="primary">yngG</name>
    <name evidence="5" type="ORF">GCM10007968_24030</name>
</gene>